<dbReference type="InterPro" id="IPR011118">
    <property type="entry name" value="Tannase/feruloyl_esterase"/>
</dbReference>
<dbReference type="PANTHER" id="PTHR33938">
    <property type="entry name" value="FERULOYL ESTERASE B-RELATED"/>
    <property type="match status" value="1"/>
</dbReference>
<dbReference type="RefSeq" id="WP_107008492.1">
    <property type="nucleotide sequence ID" value="NZ_JBHRSF010000170.1"/>
</dbReference>
<dbReference type="SUPFAM" id="SSF53474">
    <property type="entry name" value="alpha/beta-Hydrolases"/>
    <property type="match status" value="1"/>
</dbReference>
<evidence type="ECO:0000256" key="2">
    <source>
        <dbReference type="ARBA" id="ARBA00022487"/>
    </source>
</evidence>
<reference evidence="9 10" key="2">
    <citation type="submission" date="2018-08" db="EMBL/GenBank/DDBJ databases">
        <title>The draft genome of Acinetobacter sichuanensis strain WCHAc060041.</title>
        <authorList>
            <person name="Qin J."/>
            <person name="Feng Y."/>
            <person name="Zong Z."/>
        </authorList>
    </citation>
    <scope>NUCLEOTIDE SEQUENCE [LARGE SCALE GENOMIC DNA]</scope>
    <source>
        <strain evidence="9 10">WCHAc060041</strain>
    </source>
</reference>
<keyword evidence="5 9" id="KW-0378">Hydrolase</keyword>
<keyword evidence="7" id="KW-1015">Disulfide bond</keyword>
<evidence type="ECO:0000256" key="3">
    <source>
        <dbReference type="ARBA" id="ARBA00022723"/>
    </source>
</evidence>
<comment type="similarity">
    <text evidence="1">Belongs to the tannase family.</text>
</comment>
<gene>
    <name evidence="8" type="ORF">ACFODO_23700</name>
    <name evidence="9" type="ORF">C9E89_011515</name>
</gene>
<accession>A0A371YPQ6</accession>
<reference evidence="8" key="1">
    <citation type="journal article" date="2014" name="Int. J. Syst. Evol. Microbiol.">
        <title>Complete genome of a new Firmicutes species belonging to the dominant human colonic microbiota ('Ruminococcus bicirculans') reveals two chromosomes and a selective capacity to utilize plant glucans.</title>
        <authorList>
            <consortium name="NISC Comparative Sequencing Program"/>
            <person name="Wegmann U."/>
            <person name="Louis P."/>
            <person name="Goesmann A."/>
            <person name="Henrissat B."/>
            <person name="Duncan S.H."/>
            <person name="Flint H.J."/>
        </authorList>
    </citation>
    <scope>NUCLEOTIDE SEQUENCE</scope>
    <source>
        <strain evidence="8">KCTC 62575</strain>
    </source>
</reference>
<evidence type="ECO:0000256" key="6">
    <source>
        <dbReference type="ARBA" id="ARBA00022837"/>
    </source>
</evidence>
<reference evidence="11" key="3">
    <citation type="journal article" date="2019" name="Int. J. Syst. Evol. Microbiol.">
        <title>The Global Catalogue of Microorganisms (GCM) 10K type strain sequencing project: providing services to taxonomists for standard genome sequencing and annotation.</title>
        <authorList>
            <consortium name="The Broad Institute Genomics Platform"/>
            <consortium name="The Broad Institute Genome Sequencing Center for Infectious Disease"/>
            <person name="Wu L."/>
            <person name="Ma J."/>
        </authorList>
    </citation>
    <scope>NUCLEOTIDE SEQUENCE [LARGE SCALE GENOMIC DNA]</scope>
    <source>
        <strain evidence="11">KCTC 62575</strain>
    </source>
</reference>
<keyword evidence="11" id="KW-1185">Reference proteome</keyword>
<dbReference type="Proteomes" id="UP000240957">
    <property type="component" value="Unassembled WGS sequence"/>
</dbReference>
<comment type="caution">
    <text evidence="9">The sequence shown here is derived from an EMBL/GenBank/DDBJ whole genome shotgun (WGS) entry which is preliminary data.</text>
</comment>
<evidence type="ECO:0000313" key="9">
    <source>
        <dbReference type="EMBL" id="RFC83465.1"/>
    </source>
</evidence>
<dbReference type="GO" id="GO:0052689">
    <property type="term" value="F:carboxylic ester hydrolase activity"/>
    <property type="evidence" value="ECO:0007669"/>
    <property type="project" value="UniProtKB-KW"/>
</dbReference>
<dbReference type="OrthoDB" id="7197884at2"/>
<evidence type="ECO:0000256" key="1">
    <source>
        <dbReference type="ARBA" id="ARBA00006249"/>
    </source>
</evidence>
<dbReference type="GO" id="GO:0046872">
    <property type="term" value="F:metal ion binding"/>
    <property type="evidence" value="ECO:0007669"/>
    <property type="project" value="UniProtKB-KW"/>
</dbReference>
<evidence type="ECO:0000256" key="4">
    <source>
        <dbReference type="ARBA" id="ARBA00022729"/>
    </source>
</evidence>
<keyword evidence="3" id="KW-0479">Metal-binding</keyword>
<dbReference type="InterPro" id="IPR029058">
    <property type="entry name" value="AB_hydrolase_fold"/>
</dbReference>
<protein>
    <submittedName>
        <fullName evidence="9">Tannase/feruloyl esterase family alpha/beta hydrolase</fullName>
    </submittedName>
</protein>
<keyword evidence="2" id="KW-0719">Serine esterase</keyword>
<keyword evidence="4" id="KW-0732">Signal</keyword>
<evidence type="ECO:0000256" key="5">
    <source>
        <dbReference type="ARBA" id="ARBA00022801"/>
    </source>
</evidence>
<keyword evidence="6" id="KW-0106">Calcium</keyword>
<evidence type="ECO:0000256" key="7">
    <source>
        <dbReference type="ARBA" id="ARBA00023157"/>
    </source>
</evidence>
<organism evidence="9 10">
    <name type="scientific">Acinetobacter sichuanensis</name>
    <dbReference type="NCBI Taxonomy" id="2136183"/>
    <lineage>
        <taxon>Bacteria</taxon>
        <taxon>Pseudomonadati</taxon>
        <taxon>Pseudomonadota</taxon>
        <taxon>Gammaproteobacteria</taxon>
        <taxon>Moraxellales</taxon>
        <taxon>Moraxellaceae</taxon>
        <taxon>Acinetobacter</taxon>
    </lineage>
</organism>
<evidence type="ECO:0000313" key="10">
    <source>
        <dbReference type="Proteomes" id="UP000240957"/>
    </source>
</evidence>
<dbReference type="Proteomes" id="UP001595455">
    <property type="component" value="Unassembled WGS sequence"/>
</dbReference>
<evidence type="ECO:0000313" key="8">
    <source>
        <dbReference type="EMBL" id="MFC2998199.1"/>
    </source>
</evidence>
<name>A0A371YPQ6_9GAMM</name>
<evidence type="ECO:0000313" key="11">
    <source>
        <dbReference type="Proteomes" id="UP001595455"/>
    </source>
</evidence>
<dbReference type="PROSITE" id="PS51257">
    <property type="entry name" value="PROKAR_LIPOPROTEIN"/>
    <property type="match status" value="1"/>
</dbReference>
<reference evidence="8" key="4">
    <citation type="submission" date="2024-09" db="EMBL/GenBank/DDBJ databases">
        <authorList>
            <person name="Sun Q."/>
            <person name="Mori K."/>
        </authorList>
    </citation>
    <scope>NUCLEOTIDE SEQUENCE</scope>
    <source>
        <strain evidence="8">KCTC 62575</strain>
    </source>
</reference>
<dbReference type="PANTHER" id="PTHR33938:SF15">
    <property type="entry name" value="FERULOYL ESTERASE B-RELATED"/>
    <property type="match status" value="1"/>
</dbReference>
<proteinExistence type="inferred from homology"/>
<dbReference type="AlphaFoldDB" id="A0A371YPQ6"/>
<dbReference type="EMBL" id="PYIX02000017">
    <property type="protein sequence ID" value="RFC83465.1"/>
    <property type="molecule type" value="Genomic_DNA"/>
</dbReference>
<dbReference type="Pfam" id="PF07519">
    <property type="entry name" value="Tannase"/>
    <property type="match status" value="1"/>
</dbReference>
<sequence>MKNIKGRPLCIYSLSIMGLSLLITGCNDNDHDQNVKIRSDKELCSIEHLSKSFTDTHYKVLAVHYFNKDQNLILGENTIKEDFLAPNNVCVVKVLVGPETNSNDKGSPSYSEGIGVEVWLPDRAQWNKRIHVKGGGGWAGGEYLNTNYLVGLGASNSPATIATIEGAVSATTDTGHRISGNGSFAMNADGTINTALWKDFAERGIHEMAVVTKKMTENYYNEKAKYSYWDGFSTGGRQALKEAQVNPNDFDGILAGAPAINWTHFITSELYPQVVMQQDLGGELLTKKQLDLASNRAIAECGNINGQNYGYILDPSTCSYDPSQDKDILCTNENNDECLTSVQAQAINKIWYGQTEDGSVPNPQIDNSFNLNLSEKQRWYGLTRGTNLEALAGNKPFGIATDLVALIQQDSKIAQPSFINKMSNGLDYWKYISYQQLNHTQDLGLTLQKEFSNINTNNPDLSSFNKDGRKLIIYHGLADTLIMPQGTLKYIHEMNKVMGEQIVNSFMKAYFIPGMGHSYSNGTSNPNANVALPDHENLYRALTDWVEKGIEPSDQVAYTADRKRSLPICIYPKKISYQSGDISQSSSYKCI</sequence>
<dbReference type="EMBL" id="JBHRSF010000170">
    <property type="protein sequence ID" value="MFC2998199.1"/>
    <property type="molecule type" value="Genomic_DNA"/>
</dbReference>